<evidence type="ECO:0000256" key="1">
    <source>
        <dbReference type="SAM" id="Coils"/>
    </source>
</evidence>
<feature type="region of interest" description="Disordered" evidence="2">
    <location>
        <begin position="475"/>
        <end position="517"/>
    </location>
</feature>
<feature type="region of interest" description="Disordered" evidence="2">
    <location>
        <begin position="94"/>
        <end position="217"/>
    </location>
</feature>
<feature type="compositionally biased region" description="Basic and acidic residues" evidence="2">
    <location>
        <begin position="27"/>
        <end position="36"/>
    </location>
</feature>
<feature type="region of interest" description="Disordered" evidence="2">
    <location>
        <begin position="1"/>
        <end position="78"/>
    </location>
</feature>
<feature type="coiled-coil region" evidence="1">
    <location>
        <begin position="415"/>
        <end position="470"/>
    </location>
</feature>
<feature type="compositionally biased region" description="Basic and acidic residues" evidence="2">
    <location>
        <begin position="159"/>
        <end position="170"/>
    </location>
</feature>
<protein>
    <submittedName>
        <fullName evidence="5">Glutamic acid-rich protein-like</fullName>
    </submittedName>
</protein>
<feature type="compositionally biased region" description="Basic and acidic residues" evidence="2">
    <location>
        <begin position="133"/>
        <end position="150"/>
    </location>
</feature>
<evidence type="ECO:0000256" key="2">
    <source>
        <dbReference type="SAM" id="MobiDB-lite"/>
    </source>
</evidence>
<evidence type="ECO:0000313" key="5">
    <source>
        <dbReference type="RefSeq" id="XP_017785132.1"/>
    </source>
</evidence>
<feature type="compositionally biased region" description="Basic and acidic residues" evidence="2">
    <location>
        <begin position="613"/>
        <end position="632"/>
    </location>
</feature>
<accession>A0ABM1NE82</accession>
<feature type="compositionally biased region" description="Pro residues" evidence="2">
    <location>
        <begin position="177"/>
        <end position="193"/>
    </location>
</feature>
<gene>
    <name evidence="5" type="primary">LOC108568504</name>
</gene>
<feature type="region of interest" description="Disordered" evidence="2">
    <location>
        <begin position="543"/>
        <end position="645"/>
    </location>
</feature>
<feature type="compositionally biased region" description="Basic and acidic residues" evidence="2">
    <location>
        <begin position="43"/>
        <end position="62"/>
    </location>
</feature>
<reference evidence="5" key="1">
    <citation type="submission" date="2025-08" db="UniProtKB">
        <authorList>
            <consortium name="RefSeq"/>
        </authorList>
    </citation>
    <scope>IDENTIFICATION</scope>
    <source>
        <tissue evidence="5">Whole Larva</tissue>
    </source>
</reference>
<dbReference type="PROSITE" id="PS51082">
    <property type="entry name" value="WH2"/>
    <property type="match status" value="1"/>
</dbReference>
<feature type="compositionally biased region" description="Acidic residues" evidence="2">
    <location>
        <begin position="63"/>
        <end position="72"/>
    </location>
</feature>
<sequence length="686" mass="78924">MPPGKKPIGSEPKSNTIKGYKPPWIKEAAEANKETETPWGIMKKRDIIDPEDAKRRNSKRTEESDDEEDDESTSFAIPQLRKVSVTKVEPKVQENGEEKIFHRPQLKSVRQKEPKPVVKDNSKIAIPKLNSVKVEKMKELPPPPKKETPDYRQVLKKTPTRDRLDDEKKRGSISIPMAPPMAPPMPPPAPAMPKAPNVDPLSQHQKAKLDSLRSRPKTRPDWTAVLKGIETGRKLKHVECNDRSKPLLTAVKTKGQYLYESEKDNAHNVLLKAIQQGVKLNSVKTNDRSKPNLEGLRKFRRQMTIEEQIQKSVSMASIPPVHDNSYSSISKMEEAAAVAAEEVDEMDDIDKVRDDLQSTKQLLAIEMRNKEALARENKRLLTKMQNIEKDKNLDIDIAKAEKEHDKKREPDEKLIITLKAEVAEARKKSEDLEKKYTQTVTQLDNTKFELEEMKRRNSELEKKLQEILCGKKLSISDRRDSQAPRGEDDFDNNLSISDTDSDEEETDEKRQKRLTREVKMLSNKLRNFKNKVDNAKKERLALKEIMKKHQSSIKEEKKRYKQLQKEVDKMAAYMRESESEDDEDEDEEDEKEESETDSSESDTESSESEDSESEKSQSEPEDSPPEKKKENLIGRTRRHENRLAALKKTNFMLKTSAERLQDDLNIQKEMTHSLQEDLDSVLAELG</sequence>
<feature type="compositionally biased region" description="Basic and acidic residues" evidence="2">
    <location>
        <begin position="507"/>
        <end position="517"/>
    </location>
</feature>
<dbReference type="Proteomes" id="UP000695000">
    <property type="component" value="Unplaced"/>
</dbReference>
<feature type="compositionally biased region" description="Basic and acidic residues" evidence="2">
    <location>
        <begin position="543"/>
        <end position="569"/>
    </location>
</feature>
<feature type="domain" description="WH2" evidence="3">
    <location>
        <begin position="266"/>
        <end position="283"/>
    </location>
</feature>
<proteinExistence type="predicted"/>
<organism evidence="4 5">
    <name type="scientific">Nicrophorus vespilloides</name>
    <name type="common">Boreal carrion beetle</name>
    <dbReference type="NCBI Taxonomy" id="110193"/>
    <lineage>
        <taxon>Eukaryota</taxon>
        <taxon>Metazoa</taxon>
        <taxon>Ecdysozoa</taxon>
        <taxon>Arthropoda</taxon>
        <taxon>Hexapoda</taxon>
        <taxon>Insecta</taxon>
        <taxon>Pterygota</taxon>
        <taxon>Neoptera</taxon>
        <taxon>Endopterygota</taxon>
        <taxon>Coleoptera</taxon>
        <taxon>Polyphaga</taxon>
        <taxon>Staphyliniformia</taxon>
        <taxon>Silphidae</taxon>
        <taxon>Nicrophorinae</taxon>
        <taxon>Nicrophorus</taxon>
    </lineage>
</organism>
<dbReference type="Pfam" id="PF02205">
    <property type="entry name" value="WH2"/>
    <property type="match status" value="1"/>
</dbReference>
<feature type="compositionally biased region" description="Basic and acidic residues" evidence="2">
    <location>
        <begin position="475"/>
        <end position="487"/>
    </location>
</feature>
<evidence type="ECO:0000313" key="4">
    <source>
        <dbReference type="Proteomes" id="UP000695000"/>
    </source>
</evidence>
<evidence type="ECO:0000259" key="3">
    <source>
        <dbReference type="PROSITE" id="PS51082"/>
    </source>
</evidence>
<dbReference type="GeneID" id="108568504"/>
<dbReference type="InterPro" id="IPR003124">
    <property type="entry name" value="WH2_dom"/>
</dbReference>
<dbReference type="SMART" id="SM00246">
    <property type="entry name" value="WH2"/>
    <property type="match status" value="2"/>
</dbReference>
<name>A0ABM1NE82_NICVS</name>
<feature type="compositionally biased region" description="Acidic residues" evidence="2">
    <location>
        <begin position="578"/>
        <end position="612"/>
    </location>
</feature>
<dbReference type="RefSeq" id="XP_017785132.1">
    <property type="nucleotide sequence ID" value="XM_017929643.1"/>
</dbReference>
<keyword evidence="1" id="KW-0175">Coiled coil</keyword>
<feature type="compositionally biased region" description="Basic and acidic residues" evidence="2">
    <location>
        <begin position="110"/>
        <end position="122"/>
    </location>
</feature>
<keyword evidence="4" id="KW-1185">Reference proteome</keyword>